<comment type="caution">
    <text evidence="2">The sequence shown here is derived from an EMBL/GenBank/DDBJ whole genome shotgun (WGS) entry which is preliminary data.</text>
</comment>
<feature type="signal peptide" evidence="1">
    <location>
        <begin position="1"/>
        <end position="17"/>
    </location>
</feature>
<dbReference type="Proteomes" id="UP001149140">
    <property type="component" value="Unassembled WGS sequence"/>
</dbReference>
<dbReference type="EMBL" id="JAPDOD010000005">
    <property type="protein sequence ID" value="MDA0160456.1"/>
    <property type="molecule type" value="Genomic_DNA"/>
</dbReference>
<evidence type="ECO:0000313" key="2">
    <source>
        <dbReference type="EMBL" id="MDA0160456.1"/>
    </source>
</evidence>
<feature type="chain" id="PRO_5040955480" evidence="1">
    <location>
        <begin position="18"/>
        <end position="309"/>
    </location>
</feature>
<reference evidence="2" key="1">
    <citation type="submission" date="2022-10" db="EMBL/GenBank/DDBJ databases">
        <title>The WGS of Solirubrobacter ginsenosidimutans DSM 21036.</title>
        <authorList>
            <person name="Jiang Z."/>
        </authorList>
    </citation>
    <scope>NUCLEOTIDE SEQUENCE</scope>
    <source>
        <strain evidence="2">DSM 21036</strain>
    </source>
</reference>
<keyword evidence="3" id="KW-1185">Reference proteome</keyword>
<evidence type="ECO:0000313" key="3">
    <source>
        <dbReference type="Proteomes" id="UP001149140"/>
    </source>
</evidence>
<accession>A0A9X3S1U1</accession>
<name>A0A9X3S1U1_9ACTN</name>
<proteinExistence type="predicted"/>
<evidence type="ECO:0000256" key="1">
    <source>
        <dbReference type="SAM" id="SignalP"/>
    </source>
</evidence>
<gene>
    <name evidence="2" type="ORF">OM076_09275</name>
</gene>
<dbReference type="RefSeq" id="WP_270039295.1">
    <property type="nucleotide sequence ID" value="NZ_JAPDOD010000005.1"/>
</dbReference>
<organism evidence="2 3">
    <name type="scientific">Solirubrobacter ginsenosidimutans</name>
    <dbReference type="NCBI Taxonomy" id="490573"/>
    <lineage>
        <taxon>Bacteria</taxon>
        <taxon>Bacillati</taxon>
        <taxon>Actinomycetota</taxon>
        <taxon>Thermoleophilia</taxon>
        <taxon>Solirubrobacterales</taxon>
        <taxon>Solirubrobacteraceae</taxon>
        <taxon>Solirubrobacter</taxon>
    </lineage>
</organism>
<protein>
    <submittedName>
        <fullName evidence="2">Uncharacterized protein</fullName>
    </submittedName>
</protein>
<keyword evidence="1" id="KW-0732">Signal</keyword>
<sequence>MQLTPFLLASIAGVVLLAGCGGSHQNASSTMTPEAAAGGGTIEDQLGFTRKGVAAASAKVENSIAACMKAEGFDYVPTDPVAQQAALTGKANMSDEEYEQQFGYGITTLYGRGNAQTDPNDTIRSGLGEADRAAYDRALSGGKPEQTFVFAVDTGDFTELGGCTKKATDAAFGGSQLLQTLQRKLDELDDSIAADQRMVHAQEAWRACVKNATGEQYEDAESIEEQLTQQFEKIVGSIVPPGQVATDGTQVDMAALHQLQQTEMDLFNKDRACEKQQIDPVETKVRQEKETKFKSDNADLLSKVKPLGS</sequence>
<dbReference type="AlphaFoldDB" id="A0A9X3S1U1"/>